<organism evidence="2 3">
    <name type="scientific">Haloferula helveola</name>
    <dbReference type="NCBI Taxonomy" id="490095"/>
    <lineage>
        <taxon>Bacteria</taxon>
        <taxon>Pseudomonadati</taxon>
        <taxon>Verrucomicrobiota</taxon>
        <taxon>Verrucomicrobiia</taxon>
        <taxon>Verrucomicrobiales</taxon>
        <taxon>Verrucomicrobiaceae</taxon>
        <taxon>Haloferula</taxon>
    </lineage>
</organism>
<keyword evidence="3" id="KW-1185">Reference proteome</keyword>
<feature type="region of interest" description="Disordered" evidence="1">
    <location>
        <begin position="31"/>
        <end position="70"/>
    </location>
</feature>
<proteinExistence type="predicted"/>
<evidence type="ECO:0000313" key="3">
    <source>
        <dbReference type="Proteomes" id="UP001374893"/>
    </source>
</evidence>
<gene>
    <name evidence="2" type="ORF">HAHE_18990</name>
</gene>
<accession>A0ABN6H327</accession>
<reference evidence="2 3" key="1">
    <citation type="submission" date="2021-06" db="EMBL/GenBank/DDBJ databases">
        <title>Complete genome of Haloferula helveola possessing various polysaccharide degrading enzymes.</title>
        <authorList>
            <person name="Takami H."/>
            <person name="Huang C."/>
            <person name="Hamasaki K."/>
        </authorList>
    </citation>
    <scope>NUCLEOTIDE SEQUENCE [LARGE SCALE GENOMIC DNA]</scope>
    <source>
        <strain evidence="2 3">CN-1</strain>
    </source>
</reference>
<name>A0ABN6H327_9BACT</name>
<evidence type="ECO:0000313" key="2">
    <source>
        <dbReference type="EMBL" id="BCX47991.1"/>
    </source>
</evidence>
<dbReference type="Proteomes" id="UP001374893">
    <property type="component" value="Chromosome"/>
</dbReference>
<sequence length="177" mass="19504">MMRSRRFAWVAVAAAILIGVAWLIRDRLRPADPAESSTPAVDTRSQDPRPDEPTGPFPGEGLMREYGSSDSTPLDDLVALHRVVRGYFSIVKDQEKYPIGGNEDLAAALRGENAYKQAFLPSVHPAFDDDGRLVDRWDTPLFVHPVAARAIELRSAGPDRTLFTDDDLELGADGFAR</sequence>
<dbReference type="RefSeq" id="WP_338690510.1">
    <property type="nucleotide sequence ID" value="NZ_AP024702.1"/>
</dbReference>
<evidence type="ECO:0000256" key="1">
    <source>
        <dbReference type="SAM" id="MobiDB-lite"/>
    </source>
</evidence>
<protein>
    <submittedName>
        <fullName evidence="2">Uncharacterized protein</fullName>
    </submittedName>
</protein>
<dbReference type="EMBL" id="AP024702">
    <property type="protein sequence ID" value="BCX47991.1"/>
    <property type="molecule type" value="Genomic_DNA"/>
</dbReference>